<feature type="compositionally biased region" description="Gly residues" evidence="7">
    <location>
        <begin position="1332"/>
        <end position="1343"/>
    </location>
</feature>
<dbReference type="Proteomes" id="UP001307889">
    <property type="component" value="Chromosome 12"/>
</dbReference>
<protein>
    <submittedName>
        <fullName evidence="11">Glyco_18</fullName>
    </submittedName>
</protein>
<evidence type="ECO:0000256" key="8">
    <source>
        <dbReference type="SAM" id="SignalP"/>
    </source>
</evidence>
<feature type="compositionally biased region" description="Low complexity" evidence="7">
    <location>
        <begin position="1847"/>
        <end position="1868"/>
    </location>
</feature>
<dbReference type="Pfam" id="PF00704">
    <property type="entry name" value="Glyco_hydro_18"/>
    <property type="match status" value="4"/>
</dbReference>
<evidence type="ECO:0000256" key="6">
    <source>
        <dbReference type="RuleBase" id="RU000489"/>
    </source>
</evidence>
<keyword evidence="12" id="KW-1185">Reference proteome</keyword>
<feature type="compositionally biased region" description="Low complexity" evidence="7">
    <location>
        <begin position="1046"/>
        <end position="1079"/>
    </location>
</feature>
<dbReference type="PROSITE" id="PS01095">
    <property type="entry name" value="GH18_1"/>
    <property type="match status" value="2"/>
</dbReference>
<feature type="region of interest" description="Disordered" evidence="7">
    <location>
        <begin position="928"/>
        <end position="1102"/>
    </location>
</feature>
<feature type="region of interest" description="Disordered" evidence="7">
    <location>
        <begin position="1152"/>
        <end position="1210"/>
    </location>
</feature>
<feature type="compositionally biased region" description="Low complexity" evidence="7">
    <location>
        <begin position="1360"/>
        <end position="1369"/>
    </location>
</feature>
<keyword evidence="4" id="KW-1015">Disulfide bond</keyword>
<dbReference type="InterPro" id="IPR029070">
    <property type="entry name" value="Chitinase_insertion_sf"/>
</dbReference>
<feature type="signal peptide" evidence="8">
    <location>
        <begin position="1"/>
        <end position="15"/>
    </location>
</feature>
<evidence type="ECO:0000313" key="12">
    <source>
        <dbReference type="Proteomes" id="UP001307889"/>
    </source>
</evidence>
<feature type="region of interest" description="Disordered" evidence="7">
    <location>
        <begin position="1774"/>
        <end position="1901"/>
    </location>
</feature>
<dbReference type="PROSITE" id="PS51910">
    <property type="entry name" value="GH18_2"/>
    <property type="match status" value="4"/>
</dbReference>
<evidence type="ECO:0000313" key="11">
    <source>
        <dbReference type="EMBL" id="BET00647.1"/>
    </source>
</evidence>
<evidence type="ECO:0000256" key="4">
    <source>
        <dbReference type="ARBA" id="ARBA00023157"/>
    </source>
</evidence>
<feature type="region of interest" description="Disordered" evidence="7">
    <location>
        <begin position="1332"/>
        <end position="1369"/>
    </location>
</feature>
<feature type="domain" description="GH18" evidence="10">
    <location>
        <begin position="1907"/>
        <end position="2276"/>
    </location>
</feature>
<dbReference type="InterPro" id="IPR036508">
    <property type="entry name" value="Chitin-bd_dom_sf"/>
</dbReference>
<keyword evidence="3 6" id="KW-0378">Hydrolase</keyword>
<dbReference type="Gene3D" id="3.20.20.80">
    <property type="entry name" value="Glycosidases"/>
    <property type="match status" value="4"/>
</dbReference>
<feature type="compositionally biased region" description="Polar residues" evidence="7">
    <location>
        <begin position="947"/>
        <end position="958"/>
    </location>
</feature>
<feature type="domain" description="GH18" evidence="10">
    <location>
        <begin position="90"/>
        <end position="450"/>
    </location>
</feature>
<dbReference type="SUPFAM" id="SSF57625">
    <property type="entry name" value="Invertebrate chitin-binding proteins"/>
    <property type="match status" value="4"/>
</dbReference>
<feature type="compositionally biased region" description="Low complexity" evidence="7">
    <location>
        <begin position="967"/>
        <end position="1039"/>
    </location>
</feature>
<keyword evidence="2" id="KW-0147">Chitin-binding</keyword>
<feature type="domain" description="Chitin-binding type-2" evidence="9">
    <location>
        <begin position="1095"/>
        <end position="1149"/>
    </location>
</feature>
<evidence type="ECO:0000259" key="10">
    <source>
        <dbReference type="PROSITE" id="PS51910"/>
    </source>
</evidence>
<dbReference type="InterPro" id="IPR002557">
    <property type="entry name" value="Chitin-bd_dom"/>
</dbReference>
<dbReference type="InterPro" id="IPR001579">
    <property type="entry name" value="Glyco_hydro_18_chit_AS"/>
</dbReference>
<feature type="domain" description="Chitin-binding type-2" evidence="9">
    <location>
        <begin position="1274"/>
        <end position="1328"/>
    </location>
</feature>
<evidence type="ECO:0000256" key="5">
    <source>
        <dbReference type="ARBA" id="ARBA00023295"/>
    </source>
</evidence>
<dbReference type="InterPro" id="IPR001223">
    <property type="entry name" value="Glyco_hydro18_cat"/>
</dbReference>
<dbReference type="Gene3D" id="2.170.140.10">
    <property type="entry name" value="Chitin binding domain"/>
    <property type="match status" value="4"/>
</dbReference>
<dbReference type="InterPro" id="IPR011583">
    <property type="entry name" value="Chitinase_II/V-like_cat"/>
</dbReference>
<accession>A0ABN7B8D1</accession>
<feature type="compositionally biased region" description="Low complexity" evidence="7">
    <location>
        <begin position="1170"/>
        <end position="1179"/>
    </location>
</feature>
<reference evidence="11 12" key="1">
    <citation type="submission" date="2023-09" db="EMBL/GenBank/DDBJ databases">
        <title>Nesidiocoris tenuis whole genome shotgun sequence.</title>
        <authorList>
            <person name="Shibata T."/>
            <person name="Shimoda M."/>
            <person name="Kobayashi T."/>
            <person name="Uehara T."/>
        </authorList>
    </citation>
    <scope>NUCLEOTIDE SEQUENCE [LARGE SCALE GENOMIC DNA]</scope>
    <source>
        <strain evidence="11 12">Japan</strain>
    </source>
</reference>
<feature type="domain" description="GH18" evidence="10">
    <location>
        <begin position="554"/>
        <end position="922"/>
    </location>
</feature>
<dbReference type="InterPro" id="IPR050314">
    <property type="entry name" value="Glycosyl_Hydrlase_18"/>
</dbReference>
<feature type="compositionally biased region" description="Pro residues" evidence="7">
    <location>
        <begin position="1832"/>
        <end position="1841"/>
    </location>
</feature>
<keyword evidence="5 6" id="KW-0326">Glycosidase</keyword>
<dbReference type="SMART" id="SM00636">
    <property type="entry name" value="Glyco_18"/>
    <property type="match status" value="4"/>
</dbReference>
<dbReference type="PANTHER" id="PTHR11177">
    <property type="entry name" value="CHITINASE"/>
    <property type="match status" value="1"/>
</dbReference>
<dbReference type="SMART" id="SM00494">
    <property type="entry name" value="ChtBD2"/>
    <property type="match status" value="4"/>
</dbReference>
<dbReference type="SUPFAM" id="SSF54556">
    <property type="entry name" value="Chitinase insertion domain"/>
    <property type="match status" value="4"/>
</dbReference>
<evidence type="ECO:0000256" key="2">
    <source>
        <dbReference type="ARBA" id="ARBA00022669"/>
    </source>
</evidence>
<dbReference type="EMBL" id="AP028920">
    <property type="protein sequence ID" value="BET00647.1"/>
    <property type="molecule type" value="Genomic_DNA"/>
</dbReference>
<gene>
    <name evidence="11" type="ORF">NTJ_13464</name>
</gene>
<comment type="similarity">
    <text evidence="1">Belongs to the glycosyl hydrolase 18 family. Chitinase class II subfamily.</text>
</comment>
<evidence type="ECO:0000256" key="1">
    <source>
        <dbReference type="ARBA" id="ARBA00009121"/>
    </source>
</evidence>
<name>A0ABN7B8D1_9HEMI</name>
<evidence type="ECO:0000256" key="7">
    <source>
        <dbReference type="SAM" id="MobiDB-lite"/>
    </source>
</evidence>
<dbReference type="PROSITE" id="PS50940">
    <property type="entry name" value="CHIT_BIND_II"/>
    <property type="match status" value="4"/>
</dbReference>
<evidence type="ECO:0000259" key="9">
    <source>
        <dbReference type="PROSITE" id="PS50940"/>
    </source>
</evidence>
<feature type="compositionally biased region" description="Polar residues" evidence="7">
    <location>
        <begin position="1783"/>
        <end position="1796"/>
    </location>
</feature>
<feature type="compositionally biased region" description="Low complexity" evidence="7">
    <location>
        <begin position="1190"/>
        <end position="1203"/>
    </location>
</feature>
<feature type="chain" id="PRO_5045747152" evidence="8">
    <location>
        <begin position="16"/>
        <end position="2316"/>
    </location>
</feature>
<dbReference type="InterPro" id="IPR017853">
    <property type="entry name" value="GH"/>
</dbReference>
<dbReference type="Gene3D" id="3.10.50.10">
    <property type="match status" value="4"/>
</dbReference>
<feature type="domain" description="Chitin-binding type-2" evidence="9">
    <location>
        <begin position="472"/>
        <end position="526"/>
    </location>
</feature>
<dbReference type="SUPFAM" id="SSF51445">
    <property type="entry name" value="(Trans)glycosidases"/>
    <property type="match status" value="4"/>
</dbReference>
<dbReference type="CDD" id="cd02872">
    <property type="entry name" value="GH18_chitolectin_chitotriosidase"/>
    <property type="match status" value="3"/>
</dbReference>
<feature type="domain" description="Chitin-binding type-2" evidence="9">
    <location>
        <begin position="1211"/>
        <end position="1265"/>
    </location>
</feature>
<organism evidence="11 12">
    <name type="scientific">Nesidiocoris tenuis</name>
    <dbReference type="NCBI Taxonomy" id="355587"/>
    <lineage>
        <taxon>Eukaryota</taxon>
        <taxon>Metazoa</taxon>
        <taxon>Ecdysozoa</taxon>
        <taxon>Arthropoda</taxon>
        <taxon>Hexapoda</taxon>
        <taxon>Insecta</taxon>
        <taxon>Pterygota</taxon>
        <taxon>Neoptera</taxon>
        <taxon>Paraneoptera</taxon>
        <taxon>Hemiptera</taxon>
        <taxon>Heteroptera</taxon>
        <taxon>Panheteroptera</taxon>
        <taxon>Cimicomorpha</taxon>
        <taxon>Miridae</taxon>
        <taxon>Dicyphina</taxon>
        <taxon>Nesidiocoris</taxon>
    </lineage>
</organism>
<evidence type="ECO:0000256" key="3">
    <source>
        <dbReference type="ARBA" id="ARBA00022801"/>
    </source>
</evidence>
<sequence length="2316" mass="258822">MWRVWLPLLLAATSATGPSTRKTHRFLQAIEPIGSKSLPLRDAVEKMVTPCQKVPVAPLRKAVERRPEPLTRSPWWRLASGTTRTDQNQKRLFCFVESWANYRKSPMAFTSDDIDPFACTHILYAFATVDPTTFKLIPLDPEYDVVKGGFRSVVGLKRINPNLKVLISIGGRLSKMTSTATNRRNFIVSAAKFLSENGFDGIDIHWEYPGAEDLGGREKDKDNLSKLIEELSGVLDSRGWILTASVSPSRFRLDDGYDVPRIAPYLNYILLKSFDFHMERDEAANHPSPLVMNQKEDPLSLYFNVDYAVKFWLRQGVQRSQLVLGIPFFGRSYTLKDSSRWMPGSPVKSPGNEARFTQQPGFMAFYEICSNFQQRLWKKYRESSGSAFMVKGDQWVGFEDVHSIKIKMDYLEKEGLGGVMVWSLDLDDFKGQCGKKYPLLGAVKTALSIQNAPVGPIISAGPGVGVTVLASSSNCSGEGYVGDSNDCSVYYRCQWSSKHTYICPHGLYYDPQLNLCNWPTLVTCPAHGYASQVDHRRVMYHSNSNLEKDSKKQKRVVCYFTNWSWYRKGDGKFLPEHIEPQLCTDIIYAFASLEPNTLRITPFDPSTDLDNNMYRRVTELRELGVNVMLAIGGWTDSTGDKYSKLVSSGTNRRAFVGSVLAFLRKYEFSGLSLEWNYPVCWQSDCKAGPNSDKANYAKLVQELRNAFDEETPQLILSVAISGYPEIIEQSYDLNRISKNVNFMTVMSYDYHGAWEGVTGHVAPLKGLTGDQLPKYNVDAAIKALVSNGADKSKLIVGIPLYGQTFELKSPDEHDLGSDVVGPGSPGPFTSQPGMMAFYEICSKIKKRNWRKSDSPYGPYAYSGNQWVSFDDEVSIKRKADYVLNEGLGGIMAWTLDMDDFQNLCCKGQAPLLRAINGALGRKVSKSEVVGCTQPAPPVTPPPATTTLNPESGLTGSGTSEHEHEYTTSRPSSTSTTTLRPTQTPMATTTSGSSTTVKTTTTSSTKAPTTSTEWWKPESTSPSSSTVWWVPETTTTEDPSVKPPWWKPSWWDPSTTTTMRPQTSRPPTTRPTTKSPLTTTEAEEAQEAPGGEETLDEPCQTGNYRPVATNCNAYYRCILGEYRQQNCAGGLHWNVQSSTCDWPSEAKCSASTSEVTSTLKPAEQRPDNQWTTTSPTTSRPRPTKPKPTRPKPTTTPTTETGTPEESIEVGSNAPCENGQYYPVPTDCSAFAVCVNGILIEQHCASGLNWNPETKWCDWAFNVQCQSRDSNAIVRTNGCSKGLFAPHPTSCQKYLQCLWDKYDVTSCPPGLHWNQGAQICDWPAKAGCKKTDGGGGGGGAGGGGTVKPEVVPGGDDGNKAVTTTTTTPKTTTEWTWQPDQQTEWSWTSTTTEEPWPETPYQHPLSGYFKVVCYFTNWAWYRQGKGKYLPEDIDYDLCTHIIYGFAVLDYEKLTIKAHDSWADFDNNFYQRVTYFRRKGVKVLLAIGGWNDSQGDKYSRLVNNPSSRRRFIEHVVPFLLKYKFDGLDLDWEYPKCWQTNCNQGKDSDKEAFGDWVTELKSAFRQHGLLLSAAVSPSKTIIDVGYDLKALAENLDWISVMTYDYHGQWDKKTGHVAPMYEHPDDEFYYFNANYSINYWIDGGVPRRKIVMGMPMYGQGFTLTDPKKHDLNDPAPAPAQAGEYTRAAGFLAYYEICDRVKNRGWTVVQDEQNRMGPYAYKDNQWVGYDDVAMIQHKSNYIRRMDLGGGMIWALDLDDFKNTCGDGKHPLLSTIARTLASPGNGDFEVPTSTQNPKPTSSAEPITKPSAKPTKKPTKPTSKPGVKPPGKPRPTRPAFTRPPTPPRPTWPESASKPTKPSTTVASTTAATTTTSSQPMPEETTEGSSGVEEEAAPPPDEVSVSEDPKPQLTNDFKVVCYFTNWAWYRQGTGKYLPSDIDPNLCTHVVYGFAVLDGDQLTIKPHDTWADLDNKFYEKVTSLKEKGIKVTVAIGGWNDSAGSKYSKLVNNPAAREKFIKHVVQFILQNNFDGLDLDWEYPKCWQVDCNQGPDSDKQAFADWVTELHEAFKPHGLLLSAAVSPAKKVVDNGYDVKTLSDKFDWIAVMCYDYHGQWDKRTGHVAPMYAHEEDLDVTFNANFTMFYWQSQGADPKKLIMGMPMYGQSFSLAESKENGLDAPTYGGGEAGEGTRARGFLSYYEICDRVINKGWTLVKDASGAMGPYAYKGDQWVGFDDAAMIKHKSQFIKMNNFGGAMIWALDLDDFRNSCNCEEYPLLRTINRVLRNYPEGPLCSLTPQKSAFQYNALEWNDEPRDDFIMTDCDNTPE</sequence>
<dbReference type="Pfam" id="PF01607">
    <property type="entry name" value="CBM_14"/>
    <property type="match status" value="4"/>
</dbReference>
<feature type="domain" description="GH18" evidence="10">
    <location>
        <begin position="1406"/>
        <end position="1775"/>
    </location>
</feature>
<proteinExistence type="inferred from homology"/>
<feature type="compositionally biased region" description="Pro residues" evidence="7">
    <location>
        <begin position="934"/>
        <end position="943"/>
    </location>
</feature>
<dbReference type="PANTHER" id="PTHR11177:SF359">
    <property type="entry name" value="CHITINASE 10-RELATED"/>
    <property type="match status" value="1"/>
</dbReference>
<keyword evidence="8" id="KW-0732">Signal</keyword>